<proteinExistence type="predicted"/>
<comment type="caution">
    <text evidence="2">The sequence shown here is derived from an EMBL/GenBank/DDBJ whole genome shotgun (WGS) entry which is preliminary data.</text>
</comment>
<dbReference type="AlphaFoldDB" id="A0A816HWR4"/>
<accession>A0A816HWR4</accession>
<feature type="non-terminal residue" evidence="2">
    <location>
        <position position="74"/>
    </location>
</feature>
<keyword evidence="3" id="KW-1185">Reference proteome</keyword>
<dbReference type="Proteomes" id="UP000663828">
    <property type="component" value="Unassembled WGS sequence"/>
</dbReference>
<dbReference type="Proteomes" id="UP000663852">
    <property type="component" value="Unassembled WGS sequence"/>
</dbReference>
<gene>
    <name evidence="1" type="ORF">EDS130_LOCUS46571</name>
    <name evidence="2" type="ORF">XAT740_LOCUS64046</name>
</gene>
<dbReference type="EMBL" id="CAJNOJ010002632">
    <property type="protein sequence ID" value="CAF1560837.1"/>
    <property type="molecule type" value="Genomic_DNA"/>
</dbReference>
<evidence type="ECO:0000313" key="3">
    <source>
        <dbReference type="Proteomes" id="UP000663828"/>
    </source>
</evidence>
<reference evidence="2" key="1">
    <citation type="submission" date="2021-02" db="EMBL/GenBank/DDBJ databases">
        <authorList>
            <person name="Nowell W R."/>
        </authorList>
    </citation>
    <scope>NUCLEOTIDE SEQUENCE</scope>
</reference>
<evidence type="ECO:0000313" key="2">
    <source>
        <dbReference type="EMBL" id="CAF1691115.1"/>
    </source>
</evidence>
<organism evidence="2 3">
    <name type="scientific">Adineta ricciae</name>
    <name type="common">Rotifer</name>
    <dbReference type="NCBI Taxonomy" id="249248"/>
    <lineage>
        <taxon>Eukaryota</taxon>
        <taxon>Metazoa</taxon>
        <taxon>Spiralia</taxon>
        <taxon>Gnathifera</taxon>
        <taxon>Rotifera</taxon>
        <taxon>Eurotatoria</taxon>
        <taxon>Bdelloidea</taxon>
        <taxon>Adinetida</taxon>
        <taxon>Adinetidae</taxon>
        <taxon>Adineta</taxon>
    </lineage>
</organism>
<evidence type="ECO:0000313" key="1">
    <source>
        <dbReference type="EMBL" id="CAF1560837.1"/>
    </source>
</evidence>
<name>A0A816HWR4_ADIRI</name>
<dbReference type="EMBL" id="CAJNOR010021172">
    <property type="protein sequence ID" value="CAF1691115.1"/>
    <property type="molecule type" value="Genomic_DNA"/>
</dbReference>
<sequence length="74" mass="8743">MLTVRSAFKLFDVVNKHFHNDNDSRLFIAEIEEIMDNKVDLKMNDFATRKDLAEHRAATKQDYTELKSELKQDI</sequence>
<protein>
    <submittedName>
        <fullName evidence="2">Uncharacterized protein</fullName>
    </submittedName>
</protein>